<protein>
    <submittedName>
        <fullName evidence="6">Cobalt ABC transporter</fullName>
    </submittedName>
</protein>
<dbReference type="InterPro" id="IPR003439">
    <property type="entry name" value="ABC_transporter-like_ATP-bd"/>
</dbReference>
<keyword evidence="4" id="KW-0067">ATP-binding</keyword>
<dbReference type="PANTHER" id="PTHR43553:SF24">
    <property type="entry name" value="ENERGY-COUPLING FACTOR TRANSPORTER ATP-BINDING PROTEIN ECFA1"/>
    <property type="match status" value="1"/>
</dbReference>
<proteinExistence type="inferred from homology"/>
<name>A0ABQ3F8V0_9RHOB</name>
<evidence type="ECO:0000256" key="1">
    <source>
        <dbReference type="ARBA" id="ARBA00005417"/>
    </source>
</evidence>
<evidence type="ECO:0000256" key="4">
    <source>
        <dbReference type="ARBA" id="ARBA00022840"/>
    </source>
</evidence>
<keyword evidence="7" id="KW-1185">Reference proteome</keyword>
<feature type="domain" description="ABC transporter" evidence="5">
    <location>
        <begin position="15"/>
        <end position="241"/>
    </location>
</feature>
<dbReference type="InterPro" id="IPR003593">
    <property type="entry name" value="AAA+_ATPase"/>
</dbReference>
<dbReference type="InterPro" id="IPR027417">
    <property type="entry name" value="P-loop_NTPase"/>
</dbReference>
<comment type="similarity">
    <text evidence="1">Belongs to the ABC transporter superfamily.</text>
</comment>
<dbReference type="EMBL" id="BMYI01000002">
    <property type="protein sequence ID" value="GHC14420.1"/>
    <property type="molecule type" value="Genomic_DNA"/>
</dbReference>
<evidence type="ECO:0000256" key="3">
    <source>
        <dbReference type="ARBA" id="ARBA00022741"/>
    </source>
</evidence>
<evidence type="ECO:0000313" key="6">
    <source>
        <dbReference type="EMBL" id="GHC14420.1"/>
    </source>
</evidence>
<dbReference type="SUPFAM" id="SSF52540">
    <property type="entry name" value="P-loop containing nucleoside triphosphate hydrolases"/>
    <property type="match status" value="1"/>
</dbReference>
<keyword evidence="2" id="KW-0813">Transport</keyword>
<sequence length="250" mass="26661">MRGRGDRYAGGMDGIEFSGVQYAVQGKPVLHGITLSLHERRIGIVGRNGSGKTTLLRLMAGLLAPTGGTIRVAGVDPAVDRKAMLRAIGILFQNPDHQIIFPTVEEELAFGLRQLGLRAGEATARVRTCLAAEGRAHWAAAPVTALSQGQKQWLCLMAVLLMEPATLLLDEPFAALDLPTQARLSRRLASLPQRLVTISHDPQAVAGCDRVIWLEAGRVVGDGAAAGVLEEFRAEMARRGDSDADTDLGA</sequence>
<reference evidence="7" key="1">
    <citation type="journal article" date="2019" name="Int. J. Syst. Evol. Microbiol.">
        <title>The Global Catalogue of Microorganisms (GCM) 10K type strain sequencing project: providing services to taxonomists for standard genome sequencing and annotation.</title>
        <authorList>
            <consortium name="The Broad Institute Genomics Platform"/>
            <consortium name="The Broad Institute Genome Sequencing Center for Infectious Disease"/>
            <person name="Wu L."/>
            <person name="Ma J."/>
        </authorList>
    </citation>
    <scope>NUCLEOTIDE SEQUENCE [LARGE SCALE GENOMIC DNA]</scope>
    <source>
        <strain evidence="7">KCTC 23298</strain>
    </source>
</reference>
<dbReference type="SMART" id="SM00382">
    <property type="entry name" value="AAA"/>
    <property type="match status" value="1"/>
</dbReference>
<evidence type="ECO:0000313" key="7">
    <source>
        <dbReference type="Proteomes" id="UP000658305"/>
    </source>
</evidence>
<dbReference type="CDD" id="cd03225">
    <property type="entry name" value="ABC_cobalt_CbiO_domain1"/>
    <property type="match status" value="1"/>
</dbReference>
<comment type="caution">
    <text evidence="6">The sequence shown here is derived from an EMBL/GenBank/DDBJ whole genome shotgun (WGS) entry which is preliminary data.</text>
</comment>
<dbReference type="Proteomes" id="UP000658305">
    <property type="component" value="Unassembled WGS sequence"/>
</dbReference>
<dbReference type="InterPro" id="IPR050095">
    <property type="entry name" value="ECF_ABC_transporter_ATP-bd"/>
</dbReference>
<gene>
    <name evidence="6" type="ORF">GCM10007291_10040</name>
</gene>
<organism evidence="6 7">
    <name type="scientific">Gemmobacter nanjingensis</name>
    <dbReference type="NCBI Taxonomy" id="488454"/>
    <lineage>
        <taxon>Bacteria</taxon>
        <taxon>Pseudomonadati</taxon>
        <taxon>Pseudomonadota</taxon>
        <taxon>Alphaproteobacteria</taxon>
        <taxon>Rhodobacterales</taxon>
        <taxon>Paracoccaceae</taxon>
        <taxon>Gemmobacter</taxon>
    </lineage>
</organism>
<dbReference type="Pfam" id="PF00005">
    <property type="entry name" value="ABC_tran"/>
    <property type="match status" value="1"/>
</dbReference>
<dbReference type="PANTHER" id="PTHR43553">
    <property type="entry name" value="HEAVY METAL TRANSPORTER"/>
    <property type="match status" value="1"/>
</dbReference>
<dbReference type="PROSITE" id="PS50893">
    <property type="entry name" value="ABC_TRANSPORTER_2"/>
    <property type="match status" value="1"/>
</dbReference>
<evidence type="ECO:0000259" key="5">
    <source>
        <dbReference type="PROSITE" id="PS50893"/>
    </source>
</evidence>
<accession>A0ABQ3F8V0</accession>
<evidence type="ECO:0000256" key="2">
    <source>
        <dbReference type="ARBA" id="ARBA00022448"/>
    </source>
</evidence>
<dbReference type="InterPro" id="IPR015856">
    <property type="entry name" value="ABC_transpr_CbiO/EcfA_su"/>
</dbReference>
<keyword evidence="3" id="KW-0547">Nucleotide-binding</keyword>
<dbReference type="Gene3D" id="3.40.50.300">
    <property type="entry name" value="P-loop containing nucleotide triphosphate hydrolases"/>
    <property type="match status" value="1"/>
</dbReference>